<sequence length="130" mass="14076">MSAQVVEFCQELRSCCVLQNHFDAESIDQGESGTVVRNLSNGAQKKEVHESDGVLIENLLLDFPTRALSAQCKVVVGCGDGRLLCPCGAVRACCNEVRALKRLPHLTTSTEATTALHDKLLNVDGDHVKK</sequence>
<gene>
    <name evidence="1" type="ORF">Tcan_03424</name>
</gene>
<evidence type="ECO:0000313" key="2">
    <source>
        <dbReference type="Proteomes" id="UP000031036"/>
    </source>
</evidence>
<dbReference type="Proteomes" id="UP000031036">
    <property type="component" value="Unassembled WGS sequence"/>
</dbReference>
<keyword evidence="2" id="KW-1185">Reference proteome</keyword>
<organism evidence="1 2">
    <name type="scientific">Toxocara canis</name>
    <name type="common">Canine roundworm</name>
    <dbReference type="NCBI Taxonomy" id="6265"/>
    <lineage>
        <taxon>Eukaryota</taxon>
        <taxon>Metazoa</taxon>
        <taxon>Ecdysozoa</taxon>
        <taxon>Nematoda</taxon>
        <taxon>Chromadorea</taxon>
        <taxon>Rhabditida</taxon>
        <taxon>Spirurina</taxon>
        <taxon>Ascaridomorpha</taxon>
        <taxon>Ascaridoidea</taxon>
        <taxon>Toxocaridae</taxon>
        <taxon>Toxocara</taxon>
    </lineage>
</organism>
<reference evidence="1 2" key="1">
    <citation type="submission" date="2014-11" db="EMBL/GenBank/DDBJ databases">
        <title>Genetic blueprint of the zoonotic pathogen Toxocara canis.</title>
        <authorList>
            <person name="Zhu X.-Q."/>
            <person name="Korhonen P.K."/>
            <person name="Cai H."/>
            <person name="Young N.D."/>
            <person name="Nejsum P."/>
            <person name="von Samson-Himmelstjerna G."/>
            <person name="Boag P.R."/>
            <person name="Tan P."/>
            <person name="Li Q."/>
            <person name="Min J."/>
            <person name="Yang Y."/>
            <person name="Wang X."/>
            <person name="Fang X."/>
            <person name="Hall R.S."/>
            <person name="Hofmann A."/>
            <person name="Sternberg P.W."/>
            <person name="Jex A.R."/>
            <person name="Gasser R.B."/>
        </authorList>
    </citation>
    <scope>NUCLEOTIDE SEQUENCE [LARGE SCALE GENOMIC DNA]</scope>
    <source>
        <strain evidence="1">PN_DK_2014</strain>
    </source>
</reference>
<protein>
    <submittedName>
        <fullName evidence="1">Uncharacterized protein</fullName>
    </submittedName>
</protein>
<accession>A0A0B2VJN4</accession>
<comment type="caution">
    <text evidence="1">The sequence shown here is derived from an EMBL/GenBank/DDBJ whole genome shotgun (WGS) entry which is preliminary data.</text>
</comment>
<dbReference type="EMBL" id="JPKZ01001142">
    <property type="protein sequence ID" value="KHN83701.1"/>
    <property type="molecule type" value="Genomic_DNA"/>
</dbReference>
<dbReference type="AlphaFoldDB" id="A0A0B2VJN4"/>
<proteinExistence type="predicted"/>
<name>A0A0B2VJN4_TOXCA</name>
<evidence type="ECO:0000313" key="1">
    <source>
        <dbReference type="EMBL" id="KHN83701.1"/>
    </source>
</evidence>